<keyword evidence="2" id="KW-1185">Reference proteome</keyword>
<dbReference type="EMBL" id="JAJGQJ010000044">
    <property type="protein sequence ID" value="MCC4621555.1"/>
    <property type="molecule type" value="Genomic_DNA"/>
</dbReference>
<sequence>MRKVVWDGEQQRFVANGANVDGLSLDTDEPGYLQFRRDGQATMVFASEYEISRSAQALRLERSLNAPSSWRIARMPRRATFRAFMRWWSPADAADGPASAVRRHGVV</sequence>
<reference evidence="1 2" key="1">
    <citation type="submission" date="2021-10" db="EMBL/GenBank/DDBJ databases">
        <title>Genome sequencing of Xanthomonas strains from NCPPB.</title>
        <authorList>
            <person name="Hussein R."/>
            <person name="Harrison J."/>
            <person name="Studholme D.J."/>
            <person name="Vicente J."/>
            <person name="Grant M."/>
        </authorList>
    </citation>
    <scope>NUCLEOTIDE SEQUENCE [LARGE SCALE GENOMIC DNA]</scope>
    <source>
        <strain evidence="1 2">NCPPB 101</strain>
    </source>
</reference>
<evidence type="ECO:0000313" key="1">
    <source>
        <dbReference type="EMBL" id="MCC4621555.1"/>
    </source>
</evidence>
<proteinExistence type="predicted"/>
<comment type="caution">
    <text evidence="1">The sequence shown here is derived from an EMBL/GenBank/DDBJ whole genome shotgun (WGS) entry which is preliminary data.</text>
</comment>
<gene>
    <name evidence="1" type="ORF">LL965_16225</name>
</gene>
<evidence type="ECO:0000313" key="2">
    <source>
        <dbReference type="Proteomes" id="UP001199206"/>
    </source>
</evidence>
<dbReference type="RefSeq" id="WP_029219931.1">
    <property type="nucleotide sequence ID" value="NZ_CAWLZN010000001.1"/>
</dbReference>
<protein>
    <submittedName>
        <fullName evidence="1">Uncharacterized protein</fullName>
    </submittedName>
</protein>
<name>A0ABS8HKA9_9XANT</name>
<accession>A0ABS8HKA9</accession>
<dbReference type="Proteomes" id="UP001199206">
    <property type="component" value="Unassembled WGS sequence"/>
</dbReference>
<organism evidence="1 2">
    <name type="scientific">Xanthomonas cassavae CFBP 4642</name>
    <dbReference type="NCBI Taxonomy" id="1219375"/>
    <lineage>
        <taxon>Bacteria</taxon>
        <taxon>Pseudomonadati</taxon>
        <taxon>Pseudomonadota</taxon>
        <taxon>Gammaproteobacteria</taxon>
        <taxon>Lysobacterales</taxon>
        <taxon>Lysobacteraceae</taxon>
        <taxon>Xanthomonas</taxon>
    </lineage>
</organism>